<dbReference type="SMART" id="SM00861">
    <property type="entry name" value="Transket_pyr"/>
    <property type="match status" value="1"/>
</dbReference>
<dbReference type="CDD" id="cd07033">
    <property type="entry name" value="TPP_PYR_DXS_TK_like"/>
    <property type="match status" value="1"/>
</dbReference>
<dbReference type="GO" id="GO:0030976">
    <property type="term" value="F:thiamine pyrophosphate binding"/>
    <property type="evidence" value="ECO:0007669"/>
    <property type="project" value="UniProtKB-UniRule"/>
</dbReference>
<keyword evidence="8 10" id="KW-0786">Thiamine pyrophosphate</keyword>
<proteinExistence type="inferred from homology"/>
<name>A0A7W9KN93_9PSEU</name>
<dbReference type="PANTHER" id="PTHR43322:SF5">
    <property type="entry name" value="1-DEOXY-D-XYLULOSE-5-PHOSPHATE SYNTHASE, CHLOROPLASTIC"/>
    <property type="match status" value="1"/>
</dbReference>
<dbReference type="GO" id="GO:0005829">
    <property type="term" value="C:cytosol"/>
    <property type="evidence" value="ECO:0007669"/>
    <property type="project" value="TreeGrafter"/>
</dbReference>
<dbReference type="InterPro" id="IPR049557">
    <property type="entry name" value="Transketolase_CS"/>
</dbReference>
<feature type="binding site" evidence="10">
    <location>
        <position position="265"/>
    </location>
    <ligand>
        <name>thiamine diphosphate</name>
        <dbReference type="ChEBI" id="CHEBI:58937"/>
    </ligand>
</feature>
<dbReference type="InterPro" id="IPR005477">
    <property type="entry name" value="Dxylulose-5-P_synthase"/>
</dbReference>
<keyword evidence="4 10" id="KW-0808">Transferase</keyword>
<dbReference type="CDD" id="cd02007">
    <property type="entry name" value="TPP_DXS"/>
    <property type="match status" value="1"/>
</dbReference>
<comment type="cofactor">
    <cofactor evidence="10">
        <name>Mg(2+)</name>
        <dbReference type="ChEBI" id="CHEBI:18420"/>
    </cofactor>
    <text evidence="10">Binds 1 Mg(2+) ion per subunit.</text>
</comment>
<dbReference type="InterPro" id="IPR005475">
    <property type="entry name" value="Transketolase-like_Pyr-bd"/>
</dbReference>
<dbReference type="InterPro" id="IPR020826">
    <property type="entry name" value="Transketolase_BS"/>
</dbReference>
<comment type="catalytic activity">
    <reaction evidence="10">
        <text>D-glyceraldehyde 3-phosphate + pyruvate + H(+) = 1-deoxy-D-xylulose 5-phosphate + CO2</text>
        <dbReference type="Rhea" id="RHEA:12605"/>
        <dbReference type="ChEBI" id="CHEBI:15361"/>
        <dbReference type="ChEBI" id="CHEBI:15378"/>
        <dbReference type="ChEBI" id="CHEBI:16526"/>
        <dbReference type="ChEBI" id="CHEBI:57792"/>
        <dbReference type="ChEBI" id="CHEBI:59776"/>
        <dbReference type="EC" id="2.2.1.7"/>
    </reaction>
</comment>
<evidence type="ECO:0000256" key="4">
    <source>
        <dbReference type="ARBA" id="ARBA00022679"/>
    </source>
</evidence>
<dbReference type="GO" id="GO:0016114">
    <property type="term" value="P:terpenoid biosynthetic process"/>
    <property type="evidence" value="ECO:0007669"/>
    <property type="project" value="UniProtKB-UniRule"/>
</dbReference>
<evidence type="ECO:0000256" key="1">
    <source>
        <dbReference type="ARBA" id="ARBA00004980"/>
    </source>
</evidence>
<dbReference type="AlphaFoldDB" id="A0A7W9KN93"/>
<dbReference type="GO" id="GO:0008661">
    <property type="term" value="F:1-deoxy-D-xylulose-5-phosphate synthase activity"/>
    <property type="evidence" value="ECO:0007669"/>
    <property type="project" value="UniProtKB-UniRule"/>
</dbReference>
<dbReference type="InterPro" id="IPR029061">
    <property type="entry name" value="THDP-binding"/>
</dbReference>
<gene>
    <name evidence="10" type="primary">dxs</name>
    <name evidence="12" type="ORF">BJ998_006624</name>
</gene>
<evidence type="ECO:0000313" key="12">
    <source>
        <dbReference type="EMBL" id="MBB5895428.1"/>
    </source>
</evidence>
<evidence type="ECO:0000256" key="6">
    <source>
        <dbReference type="ARBA" id="ARBA00022842"/>
    </source>
</evidence>
<dbReference type="Pfam" id="PF02780">
    <property type="entry name" value="Transketolase_C"/>
    <property type="match status" value="1"/>
</dbReference>
<dbReference type="Proteomes" id="UP000585638">
    <property type="component" value="Unassembled WGS sequence"/>
</dbReference>
<keyword evidence="6 10" id="KW-0460">Magnesium</keyword>
<comment type="cofactor">
    <cofactor evidence="10">
        <name>thiamine diphosphate</name>
        <dbReference type="ChEBI" id="CHEBI:58937"/>
    </cofactor>
    <text evidence="10">Binds 1 thiamine pyrophosphate per subunit.</text>
</comment>
<evidence type="ECO:0000256" key="10">
    <source>
        <dbReference type="HAMAP-Rule" id="MF_00315"/>
    </source>
</evidence>
<feature type="binding site" evidence="10">
    <location>
        <position position="163"/>
    </location>
    <ligand>
        <name>Mg(2+)</name>
        <dbReference type="ChEBI" id="CHEBI:18420"/>
    </ligand>
</feature>
<accession>A0A7W9KN93</accession>
<comment type="subunit">
    <text evidence="3 10">Homodimer.</text>
</comment>
<feature type="binding site" evidence="10">
    <location>
        <position position="192"/>
    </location>
    <ligand>
        <name>Mg(2+)</name>
        <dbReference type="ChEBI" id="CHEBI:18420"/>
    </ligand>
</feature>
<feature type="binding site" evidence="10">
    <location>
        <position position="192"/>
    </location>
    <ligand>
        <name>thiamine diphosphate</name>
        <dbReference type="ChEBI" id="CHEBI:58937"/>
    </ligand>
</feature>
<dbReference type="GO" id="GO:0009228">
    <property type="term" value="P:thiamine biosynthetic process"/>
    <property type="evidence" value="ECO:0007669"/>
    <property type="project" value="UniProtKB-UniRule"/>
</dbReference>
<feature type="domain" description="Transketolase-like pyrimidine-binding" evidence="11">
    <location>
        <begin position="295"/>
        <end position="459"/>
    </location>
</feature>
<keyword evidence="13" id="KW-1185">Reference proteome</keyword>
<evidence type="ECO:0000256" key="3">
    <source>
        <dbReference type="ARBA" id="ARBA00011738"/>
    </source>
</evidence>
<protein>
    <recommendedName>
        <fullName evidence="10">1-deoxy-D-xylulose-5-phosphate synthase</fullName>
        <ecNumber evidence="10">2.2.1.7</ecNumber>
    </recommendedName>
    <alternativeName>
        <fullName evidence="10">1-deoxyxylulose-5-phosphate synthase</fullName>
        <shortName evidence="10">DXP synthase</shortName>
        <shortName evidence="10">DXPS</shortName>
    </alternativeName>
</protein>
<dbReference type="Gene3D" id="3.40.50.970">
    <property type="match status" value="2"/>
</dbReference>
<dbReference type="PROSITE" id="PS00802">
    <property type="entry name" value="TRANSKETOLASE_2"/>
    <property type="match status" value="1"/>
</dbReference>
<dbReference type="UniPathway" id="UPA00064">
    <property type="reaction ID" value="UER00091"/>
</dbReference>
<keyword evidence="5 10" id="KW-0479">Metal-binding</keyword>
<dbReference type="EMBL" id="JACHIR010000001">
    <property type="protein sequence ID" value="MBB5895428.1"/>
    <property type="molecule type" value="Genomic_DNA"/>
</dbReference>
<dbReference type="PANTHER" id="PTHR43322">
    <property type="entry name" value="1-D-DEOXYXYLULOSE 5-PHOSPHATE SYNTHASE-RELATED"/>
    <property type="match status" value="1"/>
</dbReference>
<feature type="binding site" evidence="10">
    <location>
        <position position="90"/>
    </location>
    <ligand>
        <name>thiamine diphosphate</name>
        <dbReference type="ChEBI" id="CHEBI:58937"/>
    </ligand>
</feature>
<dbReference type="InterPro" id="IPR033248">
    <property type="entry name" value="Transketolase_C"/>
</dbReference>
<dbReference type="RefSeq" id="WP_184867222.1">
    <property type="nucleotide sequence ID" value="NZ_BAAAWY010000060.1"/>
</dbReference>
<feature type="binding site" evidence="10">
    <location>
        <begin position="131"/>
        <end position="133"/>
    </location>
    <ligand>
        <name>thiamine diphosphate</name>
        <dbReference type="ChEBI" id="CHEBI:58937"/>
    </ligand>
</feature>
<comment type="function">
    <text evidence="10">Catalyzes the acyloin condensation reaction between C atoms 2 and 3 of pyruvate and glyceraldehyde 3-phosphate to yield 1-deoxy-D-xylulose-5-phosphate (DXP).</text>
</comment>
<keyword evidence="7 10" id="KW-0784">Thiamine biosynthesis</keyword>
<organism evidence="12 13">
    <name type="scientific">Kutzneria kofuensis</name>
    <dbReference type="NCBI Taxonomy" id="103725"/>
    <lineage>
        <taxon>Bacteria</taxon>
        <taxon>Bacillati</taxon>
        <taxon>Actinomycetota</taxon>
        <taxon>Actinomycetes</taxon>
        <taxon>Pseudonocardiales</taxon>
        <taxon>Pseudonocardiaceae</taxon>
        <taxon>Kutzneria</taxon>
    </lineage>
</organism>
<comment type="similarity">
    <text evidence="2 10">Belongs to the transketolase family. DXPS subfamily.</text>
</comment>
<dbReference type="Pfam" id="PF13292">
    <property type="entry name" value="DXP_synthase_N"/>
    <property type="match status" value="2"/>
</dbReference>
<reference evidence="12 13" key="1">
    <citation type="submission" date="2020-08" db="EMBL/GenBank/DDBJ databases">
        <title>Sequencing the genomes of 1000 actinobacteria strains.</title>
        <authorList>
            <person name="Klenk H.-P."/>
        </authorList>
    </citation>
    <scope>NUCLEOTIDE SEQUENCE [LARGE SCALE GENOMIC DNA]</scope>
    <source>
        <strain evidence="12 13">DSM 43851</strain>
    </source>
</reference>
<dbReference type="GO" id="GO:0019288">
    <property type="term" value="P:isopentenyl diphosphate biosynthetic process, methylerythritol 4-phosphate pathway"/>
    <property type="evidence" value="ECO:0007669"/>
    <property type="project" value="TreeGrafter"/>
</dbReference>
<evidence type="ECO:0000256" key="8">
    <source>
        <dbReference type="ARBA" id="ARBA00023052"/>
    </source>
</evidence>
<evidence type="ECO:0000256" key="9">
    <source>
        <dbReference type="ARBA" id="ARBA00023229"/>
    </source>
</evidence>
<feature type="binding site" evidence="10">
    <location>
        <begin position="164"/>
        <end position="165"/>
    </location>
    <ligand>
        <name>thiamine diphosphate</name>
        <dbReference type="ChEBI" id="CHEBI:58937"/>
    </ligand>
</feature>
<sequence>MTSAYQAASDQVPLPRPRKAAHPSLLSAELGEFDTVQLRALAADIRAHLVSTVCAAGGHLGSNLGVVELTIALHRAFRSPWDAVLFDIGHQAYVHKMLTGRWDRFRTLRQAGGLSGYPSRAESAHDFIENSHASTVISYADGMARAIELIGNHGRRVAAVIGDGALTGGMCWEAMNNLGGSGKPVVLVLNDNERSYDPTLGSVAEHLSALRAGTADGNLFEQLGFEYLGPIDGHDFDALDDAFALARSRPHPVLVHCVTVKGKGYARAERDEADRMHGIGVIDPATGRSTQPAAVSWTNVFAEEIADIARDRVDVVGVTAAMRLPVGFGRFAAEFPDRVIDVGMAEQHALTSAAGLAMGGMHPVVAVYSTFLNRAFDQLLMDVALHRLPVTLVLDRAGVTGPDGPSHHGMWDLSLLAMVPGMRVACPRDTDSLRTQLRQAVSCEGPTAIRFPKASAGPAVPACATVGDVDLLSADGNDVLIVAVGQLAPMCLRAAEILREQGIGVTVADPRWVLPVSPSLVDLVAGFRVALVVEDGLGSGGIGDAVARACAASDVDVPVRSMGLPTRFLAHGSRNGVLAQVGLDAESIARHVGGLL</sequence>
<dbReference type="EC" id="2.2.1.7" evidence="10"/>
<dbReference type="InterPro" id="IPR009014">
    <property type="entry name" value="Transketo_C/PFOR_II"/>
</dbReference>
<dbReference type="FunFam" id="3.40.50.970:FF:000005">
    <property type="entry name" value="1-deoxy-D-xylulose-5-phosphate synthase"/>
    <property type="match status" value="1"/>
</dbReference>
<evidence type="ECO:0000259" key="11">
    <source>
        <dbReference type="SMART" id="SM00861"/>
    </source>
</evidence>
<evidence type="ECO:0000313" key="13">
    <source>
        <dbReference type="Proteomes" id="UP000585638"/>
    </source>
</evidence>
<dbReference type="NCBIfam" id="NF003933">
    <property type="entry name" value="PRK05444.2-2"/>
    <property type="match status" value="1"/>
</dbReference>
<feature type="binding site" evidence="10">
    <location>
        <position position="346"/>
    </location>
    <ligand>
        <name>thiamine diphosphate</name>
        <dbReference type="ChEBI" id="CHEBI:58937"/>
    </ligand>
</feature>
<comment type="caution">
    <text evidence="12">The sequence shown here is derived from an EMBL/GenBank/DDBJ whole genome shotgun (WGS) entry which is preliminary data.</text>
</comment>
<dbReference type="HAMAP" id="MF_00315">
    <property type="entry name" value="DXP_synth"/>
    <property type="match status" value="1"/>
</dbReference>
<dbReference type="PROSITE" id="PS00801">
    <property type="entry name" value="TRANSKETOLASE_1"/>
    <property type="match status" value="1"/>
</dbReference>
<dbReference type="SUPFAM" id="SSF52518">
    <property type="entry name" value="Thiamin diphosphate-binding fold (THDP-binding)"/>
    <property type="match status" value="2"/>
</dbReference>
<evidence type="ECO:0000256" key="5">
    <source>
        <dbReference type="ARBA" id="ARBA00022723"/>
    </source>
</evidence>
<dbReference type="Pfam" id="PF02779">
    <property type="entry name" value="Transket_pyr"/>
    <property type="match status" value="1"/>
</dbReference>
<evidence type="ECO:0000256" key="7">
    <source>
        <dbReference type="ARBA" id="ARBA00022977"/>
    </source>
</evidence>
<dbReference type="FunFam" id="3.40.50.970:FF:000010">
    <property type="entry name" value="1-deoxy-D-xylulose-5-phosphate synthase"/>
    <property type="match status" value="1"/>
</dbReference>
<evidence type="ECO:0000256" key="2">
    <source>
        <dbReference type="ARBA" id="ARBA00011081"/>
    </source>
</evidence>
<dbReference type="SUPFAM" id="SSF52922">
    <property type="entry name" value="TK C-terminal domain-like"/>
    <property type="match status" value="1"/>
</dbReference>
<comment type="pathway">
    <text evidence="1 10">Metabolic intermediate biosynthesis; 1-deoxy-D-xylulose 5-phosphate biosynthesis; 1-deoxy-D-xylulose 5-phosphate from D-glyceraldehyde 3-phosphate and pyruvate: step 1/1.</text>
</comment>
<dbReference type="Gene3D" id="3.40.50.920">
    <property type="match status" value="1"/>
</dbReference>
<dbReference type="GO" id="GO:0000287">
    <property type="term" value="F:magnesium ion binding"/>
    <property type="evidence" value="ECO:0007669"/>
    <property type="project" value="UniProtKB-UniRule"/>
</dbReference>
<keyword evidence="9 10" id="KW-0414">Isoprene biosynthesis</keyword>